<dbReference type="GO" id="GO:0016757">
    <property type="term" value="F:glycosyltransferase activity"/>
    <property type="evidence" value="ECO:0007669"/>
    <property type="project" value="InterPro"/>
</dbReference>
<proteinExistence type="predicted"/>
<sequence length="404" mass="45391">MQQRKNILFLGFSIPKKLTESINKSGAGFTIQTHKYSWALLKALASNGCVSDLLSVPQVLDYPKAKFAYSKGAFAEESLNGTYIPFINVTLFKHLTRMLNSLFMVCAKLKSKKFDCLFVYGLHSPFLIAANIAKYIFKLPLIVVVTDPPSLITEYDNKLKTVLKKIDQALIRKLLKRFDGAVVLSEQIANEYLKGKPYVVVEGIYNSGYSMDLPEKDEVREPVAFTYAGSLDKESGIGTLLDAFKRVGSDNVILNICGAGAHSKICQQEADKYNNINFLGLLDHKRLTNLMSNTDVMINVRNPADDFTKYSFPSKITEILGSGLPLLSTKLSSIPIDYDEYIYYIDRYSEEGIAEVIEKILNSDKTELRDKGQRAKRFIRDSKCEKAQGKIVSDFIEKVCIENV</sequence>
<evidence type="ECO:0000313" key="4">
    <source>
        <dbReference type="Proteomes" id="UP000182692"/>
    </source>
</evidence>
<dbReference type="PANTHER" id="PTHR46401:SF2">
    <property type="entry name" value="GLYCOSYLTRANSFERASE WBBK-RELATED"/>
    <property type="match status" value="1"/>
</dbReference>
<protein>
    <submittedName>
        <fullName evidence="3">Glycosyltransferase involved in cell wall bisynthesis</fullName>
    </submittedName>
</protein>
<dbReference type="EMBL" id="FOWR01000009">
    <property type="protein sequence ID" value="SFP18337.1"/>
    <property type="molecule type" value="Genomic_DNA"/>
</dbReference>
<evidence type="ECO:0000313" key="3">
    <source>
        <dbReference type="EMBL" id="SFP18337.1"/>
    </source>
</evidence>
<dbReference type="GO" id="GO:0009103">
    <property type="term" value="P:lipopolysaccharide biosynthetic process"/>
    <property type="evidence" value="ECO:0007669"/>
    <property type="project" value="TreeGrafter"/>
</dbReference>
<dbReference type="SUPFAM" id="SSF53756">
    <property type="entry name" value="UDP-Glycosyltransferase/glycogen phosphorylase"/>
    <property type="match status" value="1"/>
</dbReference>
<organism evidence="3 4">
    <name type="scientific">Enterovibrio norvegicus DSM 15893</name>
    <dbReference type="NCBI Taxonomy" id="1121869"/>
    <lineage>
        <taxon>Bacteria</taxon>
        <taxon>Pseudomonadati</taxon>
        <taxon>Pseudomonadota</taxon>
        <taxon>Gammaproteobacteria</taxon>
        <taxon>Vibrionales</taxon>
        <taxon>Vibrionaceae</taxon>
        <taxon>Enterovibrio</taxon>
    </lineage>
</organism>
<name>A0A1I5N9I1_9GAMM</name>
<evidence type="ECO:0000259" key="2">
    <source>
        <dbReference type="Pfam" id="PF00534"/>
    </source>
</evidence>
<evidence type="ECO:0000256" key="1">
    <source>
        <dbReference type="ARBA" id="ARBA00022679"/>
    </source>
</evidence>
<gene>
    <name evidence="3" type="ORF">SAMN03084138_01527</name>
</gene>
<dbReference type="Proteomes" id="UP000182692">
    <property type="component" value="Unassembled WGS sequence"/>
</dbReference>
<dbReference type="Pfam" id="PF00534">
    <property type="entry name" value="Glycos_transf_1"/>
    <property type="match status" value="1"/>
</dbReference>
<feature type="domain" description="Glycosyl transferase family 1" evidence="2">
    <location>
        <begin position="221"/>
        <end position="370"/>
    </location>
</feature>
<accession>A0A1I5N9I1</accession>
<dbReference type="InterPro" id="IPR001296">
    <property type="entry name" value="Glyco_trans_1"/>
</dbReference>
<dbReference type="RefSeq" id="WP_074926336.1">
    <property type="nucleotide sequence ID" value="NZ_FOWR01000009.1"/>
</dbReference>
<keyword evidence="1 3" id="KW-0808">Transferase</keyword>
<dbReference type="PANTHER" id="PTHR46401">
    <property type="entry name" value="GLYCOSYLTRANSFERASE WBBK-RELATED"/>
    <property type="match status" value="1"/>
</dbReference>
<dbReference type="AlphaFoldDB" id="A0A1I5N9I1"/>
<dbReference type="STRING" id="1121869.SAMN03084138_01527"/>
<reference evidence="3 4" key="1">
    <citation type="submission" date="2016-10" db="EMBL/GenBank/DDBJ databases">
        <authorList>
            <person name="de Groot N.N."/>
        </authorList>
    </citation>
    <scope>NUCLEOTIDE SEQUENCE [LARGE SCALE GENOMIC DNA]</scope>
    <source>
        <strain evidence="3 4">DSM 15893</strain>
    </source>
</reference>
<dbReference type="GeneID" id="35871866"/>
<dbReference type="Gene3D" id="3.40.50.2000">
    <property type="entry name" value="Glycogen Phosphorylase B"/>
    <property type="match status" value="2"/>
</dbReference>
<dbReference type="OrthoDB" id="9802525at2"/>